<dbReference type="CDD" id="cd00082">
    <property type="entry name" value="HisKA"/>
    <property type="match status" value="1"/>
</dbReference>
<accession>M1PWW1</accession>
<comment type="catalytic activity">
    <reaction evidence="1">
        <text>ATP + protein L-histidine = ADP + protein N-phospho-L-histidine.</text>
        <dbReference type="EC" id="2.7.13.3"/>
    </reaction>
</comment>
<evidence type="ECO:0000256" key="1">
    <source>
        <dbReference type="ARBA" id="ARBA00000085"/>
    </source>
</evidence>
<keyword evidence="4 7" id="KW-0418">Kinase</keyword>
<reference evidence="7" key="1">
    <citation type="journal article" date="2013" name="Syst. Appl. Microbiol.">
        <title>New insights into the archaeal diversity of a hypersaline microbial mat obtained by a metagenomic approach.</title>
        <authorList>
            <person name="Lopez-Lopez A."/>
            <person name="Richter M."/>
            <person name="Pena A."/>
            <person name="Tamames J."/>
            <person name="Rossello-Mora R."/>
        </authorList>
    </citation>
    <scope>NUCLEOTIDE SEQUENCE</scope>
</reference>
<dbReference type="PANTHER" id="PTHR43711:SF1">
    <property type="entry name" value="HISTIDINE KINASE 1"/>
    <property type="match status" value="1"/>
</dbReference>
<dbReference type="Gene3D" id="1.10.287.130">
    <property type="match status" value="1"/>
</dbReference>
<dbReference type="InterPro" id="IPR036097">
    <property type="entry name" value="HisK_dim/P_sf"/>
</dbReference>
<keyword evidence="5" id="KW-0902">Two-component regulatory system</keyword>
<evidence type="ECO:0000256" key="5">
    <source>
        <dbReference type="ARBA" id="ARBA00023012"/>
    </source>
</evidence>
<proteinExistence type="predicted"/>
<keyword evidence="3" id="KW-0808">Transferase</keyword>
<dbReference type="SUPFAM" id="SSF47384">
    <property type="entry name" value="Homodimeric domain of signal transducing histidine kinase"/>
    <property type="match status" value="1"/>
</dbReference>
<dbReference type="InterPro" id="IPR050736">
    <property type="entry name" value="Sensor_HK_Regulatory"/>
</dbReference>
<dbReference type="AlphaFoldDB" id="M1PWW1"/>
<evidence type="ECO:0000259" key="6">
    <source>
        <dbReference type="SMART" id="SM00388"/>
    </source>
</evidence>
<evidence type="ECO:0000256" key="2">
    <source>
        <dbReference type="ARBA" id="ARBA00012438"/>
    </source>
</evidence>
<sequence>MERGRERDRLEECTSIVSHDLRNPLGVVDGHVELAREECDGDHVARVDEAIDRSRALVDDLLALAREGKEVTGSDRDGVFEAGHSTTDQGTGFGLRTAEQTVEAHG</sequence>
<dbReference type="Pfam" id="PF00512">
    <property type="entry name" value="HisKA"/>
    <property type="match status" value="1"/>
</dbReference>
<dbReference type="EC" id="2.7.13.3" evidence="2"/>
<dbReference type="EMBL" id="JX684101">
    <property type="protein sequence ID" value="AGF93649.1"/>
    <property type="molecule type" value="Genomic_DNA"/>
</dbReference>
<protein>
    <recommendedName>
        <fullName evidence="2">histidine kinase</fullName>
        <ecNumber evidence="2">2.7.13.3</ecNumber>
    </recommendedName>
</protein>
<dbReference type="InterPro" id="IPR003661">
    <property type="entry name" value="HisK_dim/P_dom"/>
</dbReference>
<evidence type="ECO:0000256" key="3">
    <source>
        <dbReference type="ARBA" id="ARBA00022679"/>
    </source>
</evidence>
<evidence type="ECO:0000313" key="7">
    <source>
        <dbReference type="EMBL" id="AGF93649.1"/>
    </source>
</evidence>
<dbReference type="SMART" id="SM00388">
    <property type="entry name" value="HisKA"/>
    <property type="match status" value="1"/>
</dbReference>
<dbReference type="GO" id="GO:0000155">
    <property type="term" value="F:phosphorelay sensor kinase activity"/>
    <property type="evidence" value="ECO:0007669"/>
    <property type="project" value="InterPro"/>
</dbReference>
<dbReference type="PANTHER" id="PTHR43711">
    <property type="entry name" value="TWO-COMPONENT HISTIDINE KINASE"/>
    <property type="match status" value="1"/>
</dbReference>
<name>M1PWW1_9ZZZZ</name>
<evidence type="ECO:0000256" key="4">
    <source>
        <dbReference type="ARBA" id="ARBA00022777"/>
    </source>
</evidence>
<organism evidence="7">
    <name type="scientific">uncultured organism</name>
    <dbReference type="NCBI Taxonomy" id="155900"/>
    <lineage>
        <taxon>unclassified sequences</taxon>
        <taxon>environmental samples</taxon>
    </lineage>
</organism>
<gene>
    <name evidence="7" type="ORF">FLSS-15_0010</name>
</gene>
<feature type="domain" description="Signal transduction histidine kinase dimerisation/phosphoacceptor" evidence="6">
    <location>
        <begin position="9"/>
        <end position="70"/>
    </location>
</feature>